<evidence type="ECO:0000256" key="1">
    <source>
        <dbReference type="ARBA" id="ARBA00006484"/>
    </source>
</evidence>
<dbReference type="GO" id="GO:0016491">
    <property type="term" value="F:oxidoreductase activity"/>
    <property type="evidence" value="ECO:0007669"/>
    <property type="project" value="UniProtKB-KW"/>
</dbReference>
<keyword evidence="4" id="KW-1185">Reference proteome</keyword>
<dbReference type="InterPro" id="IPR050259">
    <property type="entry name" value="SDR"/>
</dbReference>
<evidence type="ECO:0000313" key="4">
    <source>
        <dbReference type="Proteomes" id="UP000199494"/>
    </source>
</evidence>
<dbReference type="InterPro" id="IPR036291">
    <property type="entry name" value="NAD(P)-bd_dom_sf"/>
</dbReference>
<sequence>MTGTTNKVALVTGASRGIGAATARRLAADGMAVAINCYPDETMLASAKEVAASVHRLGGTAEVFPADISDRAEVDDMFEQCERQLGPVTTLVLNAAATGRVDWDDITESEWDRITSVNLKGALLCCRRAFGGGNGTDTGTIVTVSSVQAKLGAPNALHYTTTKAGIIGFTRSLARELGERGVRVNCVMPGAIQTEEEIEAFPEQDEVRRVVLGNQMLQRRGKAEDVAGVVSFLAGPGSAFMTGQTLCVDGGWVLL</sequence>
<evidence type="ECO:0000313" key="3">
    <source>
        <dbReference type="EMBL" id="SDD44527.1"/>
    </source>
</evidence>
<name>A0A222VU69_9PSEU</name>
<evidence type="ECO:0000256" key="2">
    <source>
        <dbReference type="ARBA" id="ARBA00023002"/>
    </source>
</evidence>
<dbReference type="InterPro" id="IPR002347">
    <property type="entry name" value="SDR_fam"/>
</dbReference>
<gene>
    <name evidence="3" type="ORF">SAMN05421630_108211</name>
</gene>
<dbReference type="Gene3D" id="3.40.50.720">
    <property type="entry name" value="NAD(P)-binding Rossmann-like Domain"/>
    <property type="match status" value="1"/>
</dbReference>
<accession>A0A222VU69</accession>
<dbReference type="OrthoDB" id="7064009at2"/>
<proteinExistence type="inferred from homology"/>
<dbReference type="EMBL" id="FMZE01000008">
    <property type="protein sequence ID" value="SDD44527.1"/>
    <property type="molecule type" value="Genomic_DNA"/>
</dbReference>
<dbReference type="PANTHER" id="PTHR42879:SF2">
    <property type="entry name" value="3-OXOACYL-[ACYL-CARRIER-PROTEIN] REDUCTASE FABG"/>
    <property type="match status" value="1"/>
</dbReference>
<dbReference type="FunFam" id="3.40.50.720:FF:000084">
    <property type="entry name" value="Short-chain dehydrogenase reductase"/>
    <property type="match status" value="1"/>
</dbReference>
<dbReference type="SUPFAM" id="SSF51735">
    <property type="entry name" value="NAD(P)-binding Rossmann-fold domains"/>
    <property type="match status" value="1"/>
</dbReference>
<organism evidence="3 4">
    <name type="scientific">Prauserella marina</name>
    <dbReference type="NCBI Taxonomy" id="530584"/>
    <lineage>
        <taxon>Bacteria</taxon>
        <taxon>Bacillati</taxon>
        <taxon>Actinomycetota</taxon>
        <taxon>Actinomycetes</taxon>
        <taxon>Pseudonocardiales</taxon>
        <taxon>Pseudonocardiaceae</taxon>
        <taxon>Prauserella</taxon>
    </lineage>
</organism>
<dbReference type="PROSITE" id="PS00061">
    <property type="entry name" value="ADH_SHORT"/>
    <property type="match status" value="1"/>
</dbReference>
<reference evidence="3 4" key="1">
    <citation type="submission" date="2016-10" db="EMBL/GenBank/DDBJ databases">
        <authorList>
            <person name="de Groot N.N."/>
        </authorList>
    </citation>
    <scope>NUCLEOTIDE SEQUENCE [LARGE SCALE GENOMIC DNA]</scope>
    <source>
        <strain evidence="3 4">CGMCC 4.5506</strain>
    </source>
</reference>
<dbReference type="GO" id="GO:0032787">
    <property type="term" value="P:monocarboxylic acid metabolic process"/>
    <property type="evidence" value="ECO:0007669"/>
    <property type="project" value="UniProtKB-ARBA"/>
</dbReference>
<comment type="similarity">
    <text evidence="1">Belongs to the short-chain dehydrogenases/reductases (SDR) family.</text>
</comment>
<dbReference type="InterPro" id="IPR020904">
    <property type="entry name" value="Sc_DH/Rdtase_CS"/>
</dbReference>
<dbReference type="PANTHER" id="PTHR42879">
    <property type="entry name" value="3-OXOACYL-(ACYL-CARRIER-PROTEIN) REDUCTASE"/>
    <property type="match status" value="1"/>
</dbReference>
<dbReference type="KEGG" id="pmad:BAY61_23450"/>
<dbReference type="STRING" id="530584.SAMN05421630_108211"/>
<dbReference type="RefSeq" id="WP_091807871.1">
    <property type="nucleotide sequence ID" value="NZ_CP016353.1"/>
</dbReference>
<dbReference type="Pfam" id="PF13561">
    <property type="entry name" value="adh_short_C2"/>
    <property type="match status" value="1"/>
</dbReference>
<protein>
    <submittedName>
        <fullName evidence="3">3-oxoacyl-[acyl-carrier protein] reductase</fullName>
    </submittedName>
</protein>
<dbReference type="PRINTS" id="PR00080">
    <property type="entry name" value="SDRFAMILY"/>
</dbReference>
<dbReference type="Proteomes" id="UP000199494">
    <property type="component" value="Unassembled WGS sequence"/>
</dbReference>
<dbReference type="PRINTS" id="PR00081">
    <property type="entry name" value="GDHRDH"/>
</dbReference>
<dbReference type="AlphaFoldDB" id="A0A222VU69"/>
<keyword evidence="2" id="KW-0560">Oxidoreductase</keyword>